<name>A0ABP0QH51_9DINO</name>
<proteinExistence type="predicted"/>
<dbReference type="Proteomes" id="UP001642484">
    <property type="component" value="Unassembled WGS sequence"/>
</dbReference>
<protein>
    <submittedName>
        <fullName evidence="2">Uncharacterized protein</fullName>
    </submittedName>
</protein>
<feature type="region of interest" description="Disordered" evidence="1">
    <location>
        <begin position="654"/>
        <end position="687"/>
    </location>
</feature>
<evidence type="ECO:0000313" key="3">
    <source>
        <dbReference type="Proteomes" id="UP001642484"/>
    </source>
</evidence>
<evidence type="ECO:0000256" key="1">
    <source>
        <dbReference type="SAM" id="MobiDB-lite"/>
    </source>
</evidence>
<dbReference type="EMBL" id="CAXAMN010024506">
    <property type="protein sequence ID" value="CAK9087274.1"/>
    <property type="molecule type" value="Genomic_DNA"/>
</dbReference>
<comment type="caution">
    <text evidence="2">The sequence shown here is derived from an EMBL/GenBank/DDBJ whole genome shotgun (WGS) entry which is preliminary data.</text>
</comment>
<sequence length="967" mass="107685">MRPKEPRTRTQKNKGGVAVDPARTVQAGCEVRWLPPGTMKEYWMQYKQQADGPGDWQTAAGVAQAFKIGPKESKAVRELFLNVPHDICTRLEDAVKQRGLTLLLNHDAIGNGCFSTGFSSGTGAVEHWHDHLTNLSDNLELVNLFLDRVIGDHDSTAPGLRKGLSYKDAAKIHQAAGCFLFFLKKLKQICPEGEYAETSRGLRSQFMSGFLDADLVTTLESQVPAAADIMEVKAFRPVVIRIEKAQTEQKELAAQSLAKEVAKATLAEVQGMFRRDLEILKAKLPAKDEVSAESALDMKYLRDRQIPGFEHVRKGRKYSEDFMKTKCCLLAVDDDMQAAGTNAFLQFVEPMRGIPGTLYAVACLDVTVFPANAERVKSAFNILSSVCAMSSSHCGWLMMPVHQTQTNQQALMKHRRSVEDALVKTSINLTNEVAILFQKPDGARDGRPMQQPARIAIHNNYVPTSPFLESTACQDARTGPCQLIKITDFIGYDPEAQRPGASARVEQKGIVAHHKMISDLLSFEIKEGDRVVWFDILPNRQAEFGRACLQTLLTGASPQVHYLGLVKDKHYTELRTAFESEIYKMWDSDANLSPPKTRPPTASKALDPQTLGLELIPVDNGVPLFPTVVYGKFKDGSPEMEEVKKMEQLFNEQFPRPDQSSRPSPNASGNRATGQCDFSIDGGERPRNVNKVLNLPTVPVAEVPAERLGTSLGKAGKPTVVIDKSHHIWLLNSGEESLTVTPGELFGFGTGQYSIVNDCEEVLPHAIPWIVKSDLDILAHEKDPKPLCVFFRQLAVDSGLADIELEYHVLVPKVIPAQDRVWDVTRLASKKTCVYKPSALDGDSGGRDNLRRAMLGAVYSGDYQKVPRGNGRVSLIWEVRVQSAKEVALYEFVLLCFWSQFVCLCFWNLLEARFESCAFCRCLTHLHRRSAYLRSPRSTFWARLNWGLALLSTCPCEFQIMRSTVRT</sequence>
<evidence type="ECO:0000313" key="2">
    <source>
        <dbReference type="EMBL" id="CAK9087274.1"/>
    </source>
</evidence>
<organism evidence="2 3">
    <name type="scientific">Durusdinium trenchii</name>
    <dbReference type="NCBI Taxonomy" id="1381693"/>
    <lineage>
        <taxon>Eukaryota</taxon>
        <taxon>Sar</taxon>
        <taxon>Alveolata</taxon>
        <taxon>Dinophyceae</taxon>
        <taxon>Suessiales</taxon>
        <taxon>Symbiodiniaceae</taxon>
        <taxon>Durusdinium</taxon>
    </lineage>
</organism>
<gene>
    <name evidence="2" type="ORF">CCMP2556_LOCUS42210</name>
</gene>
<reference evidence="2 3" key="1">
    <citation type="submission" date="2024-02" db="EMBL/GenBank/DDBJ databases">
        <authorList>
            <person name="Chen Y."/>
            <person name="Shah S."/>
            <person name="Dougan E. K."/>
            <person name="Thang M."/>
            <person name="Chan C."/>
        </authorList>
    </citation>
    <scope>NUCLEOTIDE SEQUENCE [LARGE SCALE GENOMIC DNA]</scope>
</reference>
<accession>A0ABP0QH51</accession>
<keyword evidence="3" id="KW-1185">Reference proteome</keyword>
<feature type="compositionally biased region" description="Polar residues" evidence="1">
    <location>
        <begin position="658"/>
        <end position="673"/>
    </location>
</feature>